<name>A0ABT8YUM3_9SPIR</name>
<evidence type="ECO:0000313" key="2">
    <source>
        <dbReference type="Proteomes" id="UP001175147"/>
    </source>
</evidence>
<gene>
    <name evidence="1" type="ORF">Q5M86_02090</name>
</gene>
<reference evidence="1" key="1">
    <citation type="submission" date="2023-07" db="EMBL/GenBank/DDBJ databases">
        <title>Mucosal microbiota of week-old chicken and adult hens.</title>
        <authorList>
            <person name="Volf J."/>
            <person name="Karasova D."/>
            <person name="Crhanova M."/>
            <person name="Faldynova M."/>
            <person name="Prikrylova H."/>
            <person name="Zeman M."/>
            <person name="Babak V."/>
            <person name="Rajova J."/>
            <person name="Rychlik I."/>
        </authorList>
    </citation>
    <scope>NUCLEOTIDE SEQUENCE</scope>
    <source>
        <strain evidence="1">ET902</strain>
    </source>
</reference>
<keyword evidence="2" id="KW-1185">Reference proteome</keyword>
<dbReference type="EMBL" id="JAUPBM010000013">
    <property type="protein sequence ID" value="MDO7019559.1"/>
    <property type="molecule type" value="Genomic_DNA"/>
</dbReference>
<protein>
    <recommendedName>
        <fullName evidence="3">YopX protein domain-containing protein</fullName>
    </recommendedName>
</protein>
<comment type="caution">
    <text evidence="1">The sequence shown here is derived from an EMBL/GenBank/DDBJ whole genome shotgun (WGS) entry which is preliminary data.</text>
</comment>
<evidence type="ECO:0008006" key="3">
    <source>
        <dbReference type="Google" id="ProtNLM"/>
    </source>
</evidence>
<dbReference type="RefSeq" id="WP_304384824.1">
    <property type="nucleotide sequence ID" value="NZ_JAUPBL010000019.1"/>
</dbReference>
<dbReference type="Proteomes" id="UP001175147">
    <property type="component" value="Unassembled WGS sequence"/>
</dbReference>
<accession>A0ABT8YUM3</accession>
<sequence>MELKKVFACGVSWGDGKPSYFEEFKKNNSAILGSYNRRIEYFRDLKVGDLIAAKEGFKIIAIGEVSSVSEEYCIWKDLIDEEKANYYGVSLEDEVDIIKVNKWIELEEPIIYESRGAGLIRKDEVLDKCNKVFGRN</sequence>
<organism evidence="1 2">
    <name type="scientific">Brachyspira innocens</name>
    <dbReference type="NCBI Taxonomy" id="13264"/>
    <lineage>
        <taxon>Bacteria</taxon>
        <taxon>Pseudomonadati</taxon>
        <taxon>Spirochaetota</taxon>
        <taxon>Spirochaetia</taxon>
        <taxon>Brachyspirales</taxon>
        <taxon>Brachyspiraceae</taxon>
        <taxon>Brachyspira</taxon>
    </lineage>
</organism>
<proteinExistence type="predicted"/>
<evidence type="ECO:0000313" key="1">
    <source>
        <dbReference type="EMBL" id="MDO7019559.1"/>
    </source>
</evidence>